<protein>
    <submittedName>
        <fullName evidence="6">DNA-binding transcriptional LysR family regulator</fullName>
    </submittedName>
</protein>
<dbReference type="InterPro" id="IPR036388">
    <property type="entry name" value="WH-like_DNA-bd_sf"/>
</dbReference>
<dbReference type="PANTHER" id="PTHR30126">
    <property type="entry name" value="HTH-TYPE TRANSCRIPTIONAL REGULATOR"/>
    <property type="match status" value="1"/>
</dbReference>
<keyword evidence="2" id="KW-0805">Transcription regulation</keyword>
<reference evidence="6 7" key="1">
    <citation type="submission" date="2023-07" db="EMBL/GenBank/DDBJ databases">
        <title>Genomic Encyclopedia of Type Strains, Phase IV (KMG-IV): sequencing the most valuable type-strain genomes for metagenomic binning, comparative biology and taxonomic classification.</title>
        <authorList>
            <person name="Goeker M."/>
        </authorList>
    </citation>
    <scope>NUCLEOTIDE SEQUENCE [LARGE SCALE GENOMIC DNA]</scope>
    <source>
        <strain evidence="6 7">DSM 5896</strain>
    </source>
</reference>
<feature type="domain" description="HTH lysR-type" evidence="5">
    <location>
        <begin position="5"/>
        <end position="62"/>
    </location>
</feature>
<dbReference type="SUPFAM" id="SSF46785">
    <property type="entry name" value="Winged helix' DNA-binding domain"/>
    <property type="match status" value="1"/>
</dbReference>
<dbReference type="Gene3D" id="1.10.10.10">
    <property type="entry name" value="Winged helix-like DNA-binding domain superfamily/Winged helix DNA-binding domain"/>
    <property type="match status" value="1"/>
</dbReference>
<dbReference type="PROSITE" id="PS50931">
    <property type="entry name" value="HTH_LYSR"/>
    <property type="match status" value="1"/>
</dbReference>
<keyword evidence="3 6" id="KW-0238">DNA-binding</keyword>
<dbReference type="Pfam" id="PF00126">
    <property type="entry name" value="HTH_1"/>
    <property type="match status" value="1"/>
</dbReference>
<sequence length="313" mass="33792">MLDTLTLDQLRILIAVAEEGSFSAAARRLGRVQSGVSQAVQGLEEALDLALFDRSGRRPVLTEAGSAILAEARQVVGRANGLRAHAATIAGGDEPDLTLAVDPLFPNAVLMESLRALQRAFPLLPVTLLTEGLGGPEQRLRDGVARLAIYGLLSAAAADLHAEKLTDVLMVPVVAADHPMASQPEPVARGFVEEQTQLVLTERTPLSQRASGGIFSARLWRFIDLATRLEYLLAGFGWCHMPLHLVEPHIQAGRLKRLRLEQSAGMALGLHVVRQRGQRLGRASQWLVDDLRRRLVAIDPPAAAAGTDRRPSP</sequence>
<comment type="similarity">
    <text evidence="1">Belongs to the LysR transcriptional regulatory family.</text>
</comment>
<organism evidence="6 7">
    <name type="scientific">Labrys monachus</name>
    <dbReference type="NCBI Taxonomy" id="217067"/>
    <lineage>
        <taxon>Bacteria</taxon>
        <taxon>Pseudomonadati</taxon>
        <taxon>Pseudomonadota</taxon>
        <taxon>Alphaproteobacteria</taxon>
        <taxon>Hyphomicrobiales</taxon>
        <taxon>Xanthobacteraceae</taxon>
        <taxon>Labrys</taxon>
    </lineage>
</organism>
<evidence type="ECO:0000256" key="1">
    <source>
        <dbReference type="ARBA" id="ARBA00009437"/>
    </source>
</evidence>
<accession>A0ABU0FQT4</accession>
<evidence type="ECO:0000256" key="3">
    <source>
        <dbReference type="ARBA" id="ARBA00023125"/>
    </source>
</evidence>
<evidence type="ECO:0000256" key="4">
    <source>
        <dbReference type="ARBA" id="ARBA00023163"/>
    </source>
</evidence>
<evidence type="ECO:0000313" key="7">
    <source>
        <dbReference type="Proteomes" id="UP001237448"/>
    </source>
</evidence>
<dbReference type="PANTHER" id="PTHR30126:SF91">
    <property type="entry name" value="LYSR FAMILY TRANSCRIPTIONAL REGULATOR"/>
    <property type="match status" value="1"/>
</dbReference>
<dbReference type="SUPFAM" id="SSF53850">
    <property type="entry name" value="Periplasmic binding protein-like II"/>
    <property type="match status" value="1"/>
</dbReference>
<dbReference type="InterPro" id="IPR005119">
    <property type="entry name" value="LysR_subst-bd"/>
</dbReference>
<dbReference type="EMBL" id="JAUSVK010000001">
    <property type="protein sequence ID" value="MDQ0396464.1"/>
    <property type="molecule type" value="Genomic_DNA"/>
</dbReference>
<name>A0ABU0FQT4_9HYPH</name>
<dbReference type="Proteomes" id="UP001237448">
    <property type="component" value="Unassembled WGS sequence"/>
</dbReference>
<gene>
    <name evidence="6" type="ORF">J3R73_006256</name>
</gene>
<dbReference type="InterPro" id="IPR036390">
    <property type="entry name" value="WH_DNA-bd_sf"/>
</dbReference>
<dbReference type="RefSeq" id="WP_307436785.1">
    <property type="nucleotide sequence ID" value="NZ_JAUSVK010000001.1"/>
</dbReference>
<evidence type="ECO:0000256" key="2">
    <source>
        <dbReference type="ARBA" id="ARBA00023015"/>
    </source>
</evidence>
<keyword evidence="7" id="KW-1185">Reference proteome</keyword>
<dbReference type="InterPro" id="IPR000847">
    <property type="entry name" value="LysR_HTH_N"/>
</dbReference>
<keyword evidence="4" id="KW-0804">Transcription</keyword>
<dbReference type="GO" id="GO:0003677">
    <property type="term" value="F:DNA binding"/>
    <property type="evidence" value="ECO:0007669"/>
    <property type="project" value="UniProtKB-KW"/>
</dbReference>
<dbReference type="Gene3D" id="3.40.190.290">
    <property type="match status" value="1"/>
</dbReference>
<evidence type="ECO:0000259" key="5">
    <source>
        <dbReference type="PROSITE" id="PS50931"/>
    </source>
</evidence>
<evidence type="ECO:0000313" key="6">
    <source>
        <dbReference type="EMBL" id="MDQ0396464.1"/>
    </source>
</evidence>
<dbReference type="PRINTS" id="PR00039">
    <property type="entry name" value="HTHLYSR"/>
</dbReference>
<dbReference type="Pfam" id="PF03466">
    <property type="entry name" value="LysR_substrate"/>
    <property type="match status" value="1"/>
</dbReference>
<comment type="caution">
    <text evidence="6">The sequence shown here is derived from an EMBL/GenBank/DDBJ whole genome shotgun (WGS) entry which is preliminary data.</text>
</comment>
<proteinExistence type="inferred from homology"/>